<dbReference type="PANTHER" id="PTHR46470:SF4">
    <property type="entry name" value="5-AMINO-6-(5-PHOSPHO-D-RIBITYLAMINO)URACIL PHOSPHATASE YIGB"/>
    <property type="match status" value="1"/>
</dbReference>
<dbReference type="STRING" id="29489.VL01_06195"/>
<comment type="cofactor">
    <cofactor evidence="1">
        <name>Mg(2+)</name>
        <dbReference type="ChEBI" id="CHEBI:18420"/>
    </cofactor>
</comment>
<dbReference type="InterPro" id="IPR006439">
    <property type="entry name" value="HAD-SF_hydro_IA"/>
</dbReference>
<dbReference type="NCBIfam" id="TIGR01549">
    <property type="entry name" value="HAD-SF-IA-v1"/>
    <property type="match status" value="1"/>
</dbReference>
<gene>
    <name evidence="4" type="ORF">LCR_17130</name>
</gene>
<dbReference type="InterPro" id="IPR023214">
    <property type="entry name" value="HAD_sf"/>
</dbReference>
<evidence type="ECO:0000313" key="4">
    <source>
        <dbReference type="EMBL" id="KXU79839.1"/>
    </source>
</evidence>
<dbReference type="EMBL" id="JMGO02000006">
    <property type="protein sequence ID" value="KXU79839.1"/>
    <property type="molecule type" value="Genomic_DNA"/>
</dbReference>
<protein>
    <submittedName>
        <fullName evidence="4">Haloacid dehalogenase</fullName>
    </submittedName>
</protein>
<evidence type="ECO:0000256" key="3">
    <source>
        <dbReference type="ARBA" id="ARBA00022842"/>
    </source>
</evidence>
<reference evidence="4 5" key="1">
    <citation type="submission" date="2016-02" db="EMBL/GenBank/DDBJ databases">
        <title>Draft genome sequence of Aeromonas trota strain 1999lcr isolated from cerebrospinal fluid (CSF).</title>
        <authorList>
            <person name="Dallagassa C.B."/>
            <person name="Prediger K.C."/>
            <person name="Weiss V.A."/>
            <person name="Assis F.E."/>
            <person name="Baura V."/>
            <person name="Cruz L.M."/>
            <person name="Souza E.M."/>
            <person name="Pedrosa F.O."/>
            <person name="Fadel-Picheth C.M."/>
        </authorList>
    </citation>
    <scope>NUCLEOTIDE SEQUENCE [LARGE SCALE GENOMIC DNA]</scope>
    <source>
        <strain evidence="4 5">1999lcr</strain>
    </source>
</reference>
<dbReference type="SUPFAM" id="SSF56784">
    <property type="entry name" value="HAD-like"/>
    <property type="match status" value="1"/>
</dbReference>
<keyword evidence="2" id="KW-0378">Hydrolase</keyword>
<dbReference type="SFLD" id="SFLDG01129">
    <property type="entry name" value="C1.5:_HAD__Beta-PGM__Phosphata"/>
    <property type="match status" value="1"/>
</dbReference>
<dbReference type="GO" id="GO:0009231">
    <property type="term" value="P:riboflavin biosynthetic process"/>
    <property type="evidence" value="ECO:0007669"/>
    <property type="project" value="TreeGrafter"/>
</dbReference>
<dbReference type="Pfam" id="PF00702">
    <property type="entry name" value="Hydrolase"/>
    <property type="match status" value="1"/>
</dbReference>
<dbReference type="Gene3D" id="3.40.50.1000">
    <property type="entry name" value="HAD superfamily/HAD-like"/>
    <property type="match status" value="1"/>
</dbReference>
<comment type="caution">
    <text evidence="4">The sequence shown here is derived from an EMBL/GenBank/DDBJ whole genome shotgun (WGS) entry which is preliminary data.</text>
</comment>
<dbReference type="OrthoDB" id="367448at2"/>
<dbReference type="InterPro" id="IPR036412">
    <property type="entry name" value="HAD-like_sf"/>
</dbReference>
<evidence type="ECO:0000256" key="2">
    <source>
        <dbReference type="ARBA" id="ARBA00022801"/>
    </source>
</evidence>
<keyword evidence="3" id="KW-0460">Magnesium</keyword>
<dbReference type="Gene3D" id="1.20.120.1600">
    <property type="match status" value="1"/>
</dbReference>
<evidence type="ECO:0000256" key="1">
    <source>
        <dbReference type="ARBA" id="ARBA00001946"/>
    </source>
</evidence>
<organism evidence="4 5">
    <name type="scientific">Aeromonas enteropelogenes</name>
    <name type="common">Aeromonas trota</name>
    <dbReference type="NCBI Taxonomy" id="29489"/>
    <lineage>
        <taxon>Bacteria</taxon>
        <taxon>Pseudomonadati</taxon>
        <taxon>Pseudomonadota</taxon>
        <taxon>Gammaproteobacteria</taxon>
        <taxon>Aeromonadales</taxon>
        <taxon>Aeromonadaceae</taxon>
        <taxon>Aeromonas</taxon>
    </lineage>
</organism>
<dbReference type="Proteomes" id="UP000078435">
    <property type="component" value="Unassembled WGS sequence"/>
</dbReference>
<dbReference type="AlphaFoldDB" id="A0A175VH77"/>
<dbReference type="InterPro" id="IPR051400">
    <property type="entry name" value="HAD-like_hydrolase"/>
</dbReference>
<dbReference type="SFLD" id="SFLDS00003">
    <property type="entry name" value="Haloacid_Dehalogenase"/>
    <property type="match status" value="1"/>
</dbReference>
<dbReference type="GO" id="GO:0016787">
    <property type="term" value="F:hydrolase activity"/>
    <property type="evidence" value="ECO:0007669"/>
    <property type="project" value="UniProtKB-KW"/>
</dbReference>
<dbReference type="PANTHER" id="PTHR46470">
    <property type="entry name" value="N-ACYLNEURAMINATE-9-PHOSPHATASE"/>
    <property type="match status" value="1"/>
</dbReference>
<dbReference type="RefSeq" id="WP_061476629.1">
    <property type="nucleotide sequence ID" value="NZ_JMGO02000006.1"/>
</dbReference>
<evidence type="ECO:0000313" key="5">
    <source>
        <dbReference type="Proteomes" id="UP000078435"/>
    </source>
</evidence>
<sequence>MHFYRRWQPVAAISFDLDDTLYDNGPAIERAEQWMLAHLRSEYLATAMLDQARWQALKREVLLASPELRHDVSLTREHCIREAMMAGGMAKSQASEEAARVFAAFLAERSRIEVSASTHALLARLAERYPLAVITNGNLDLAQAGLADYFTLVCKAGEGARMKPAPDMFRQVQESLGLAPEQILHVGDHPETDVLGARLHGFRAAWLNERQLPWRQLRLLPDVELATLDELGELLL</sequence>
<name>A0A175VH77_AEREN</name>
<proteinExistence type="predicted"/>
<accession>A0A175VH77</accession>